<feature type="non-terminal residue" evidence="1">
    <location>
        <position position="249"/>
    </location>
</feature>
<protein>
    <submittedName>
        <fullName evidence="1">Uncharacterized protein</fullName>
    </submittedName>
</protein>
<accession>A0A6G0TYJ6</accession>
<gene>
    <name evidence="1" type="ORF">AGLY_004286</name>
</gene>
<keyword evidence="2" id="KW-1185">Reference proteome</keyword>
<evidence type="ECO:0000313" key="1">
    <source>
        <dbReference type="EMBL" id="KAE9541041.1"/>
    </source>
</evidence>
<reference evidence="1 2" key="1">
    <citation type="submission" date="2019-08" db="EMBL/GenBank/DDBJ databases">
        <title>The genome of the soybean aphid Biotype 1, its phylome, world population structure and adaptation to the North American continent.</title>
        <authorList>
            <person name="Giordano R."/>
            <person name="Donthu R.K."/>
            <person name="Hernandez A.G."/>
            <person name="Wright C.L."/>
            <person name="Zimin A.V."/>
        </authorList>
    </citation>
    <scope>NUCLEOTIDE SEQUENCE [LARGE SCALE GENOMIC DNA]</scope>
    <source>
        <tissue evidence="1">Whole aphids</tissue>
    </source>
</reference>
<dbReference type="AlphaFoldDB" id="A0A6G0TYJ6"/>
<dbReference type="EMBL" id="VYZN01000013">
    <property type="protein sequence ID" value="KAE9541041.1"/>
    <property type="molecule type" value="Genomic_DNA"/>
</dbReference>
<comment type="caution">
    <text evidence="1">The sequence shown here is derived from an EMBL/GenBank/DDBJ whole genome shotgun (WGS) entry which is preliminary data.</text>
</comment>
<proteinExistence type="predicted"/>
<organism evidence="1 2">
    <name type="scientific">Aphis glycines</name>
    <name type="common">Soybean aphid</name>
    <dbReference type="NCBI Taxonomy" id="307491"/>
    <lineage>
        <taxon>Eukaryota</taxon>
        <taxon>Metazoa</taxon>
        <taxon>Ecdysozoa</taxon>
        <taxon>Arthropoda</taxon>
        <taxon>Hexapoda</taxon>
        <taxon>Insecta</taxon>
        <taxon>Pterygota</taxon>
        <taxon>Neoptera</taxon>
        <taxon>Paraneoptera</taxon>
        <taxon>Hemiptera</taxon>
        <taxon>Sternorrhyncha</taxon>
        <taxon>Aphidomorpha</taxon>
        <taxon>Aphidoidea</taxon>
        <taxon>Aphididae</taxon>
        <taxon>Aphidini</taxon>
        <taxon>Aphis</taxon>
        <taxon>Aphis</taxon>
    </lineage>
</organism>
<dbReference type="Proteomes" id="UP000475862">
    <property type="component" value="Unassembled WGS sequence"/>
</dbReference>
<evidence type="ECO:0000313" key="2">
    <source>
        <dbReference type="Proteomes" id="UP000475862"/>
    </source>
</evidence>
<name>A0A6G0TYJ6_APHGL</name>
<sequence length="249" mass="28281">MSKIHRQKSAAQTGISEVSMIEIRHLKNVQMFINHTCMVLFMKSNVFSFVGQITVTLMGKFFMPNNSLKDSVISVTACLVAPSPYKKVLFRTTNHNTAYTKTIPSEGFSGEFKTFRFITDSHQVRRWIGDTMTKITTPHTDVISIDFNVLFTQLKASKMFSSEHTSTLTLSSLLAKPTTIIPFLTSCRQVSSPIPEEAPVTTTTFPFHFSIFLKKLHRCLSTSKLQLRLHYEQPGDFNDHLYSQLADTR</sequence>